<dbReference type="WBParaSite" id="MhA1_Contig130.frz3.gene27">
    <property type="protein sequence ID" value="MhA1_Contig130.frz3.gene27"/>
    <property type="gene ID" value="MhA1_Contig130.frz3.gene27"/>
</dbReference>
<dbReference type="GO" id="GO:0003990">
    <property type="term" value="F:acetylcholinesterase activity"/>
    <property type="evidence" value="ECO:0007669"/>
    <property type="project" value="TreeGrafter"/>
</dbReference>
<dbReference type="InterPro" id="IPR050654">
    <property type="entry name" value="AChE-related_enzymes"/>
</dbReference>
<proteinExistence type="inferred from homology"/>
<dbReference type="AlphaFoldDB" id="A0A1I8B402"/>
<dbReference type="PANTHER" id="PTHR43918:SF15">
    <property type="entry name" value="CARBOXYLIC ESTER HYDROLASE"/>
    <property type="match status" value="1"/>
</dbReference>
<dbReference type="GO" id="GO:0006581">
    <property type="term" value="P:acetylcholine catabolic process"/>
    <property type="evidence" value="ECO:0007669"/>
    <property type="project" value="TreeGrafter"/>
</dbReference>
<organism evidence="2 3">
    <name type="scientific">Meloidogyne hapla</name>
    <name type="common">Root-knot nematode worm</name>
    <dbReference type="NCBI Taxonomy" id="6305"/>
    <lineage>
        <taxon>Eukaryota</taxon>
        <taxon>Metazoa</taxon>
        <taxon>Ecdysozoa</taxon>
        <taxon>Nematoda</taxon>
        <taxon>Chromadorea</taxon>
        <taxon>Rhabditida</taxon>
        <taxon>Tylenchina</taxon>
        <taxon>Tylenchomorpha</taxon>
        <taxon>Tylenchoidea</taxon>
        <taxon>Meloidogynidae</taxon>
        <taxon>Meloidogyninae</taxon>
        <taxon>Meloidogyne</taxon>
    </lineage>
</organism>
<dbReference type="GO" id="GO:0005615">
    <property type="term" value="C:extracellular space"/>
    <property type="evidence" value="ECO:0007669"/>
    <property type="project" value="TreeGrafter"/>
</dbReference>
<dbReference type="InterPro" id="IPR029058">
    <property type="entry name" value="AB_hydrolase_fold"/>
</dbReference>
<evidence type="ECO:0000256" key="1">
    <source>
        <dbReference type="ARBA" id="ARBA00005964"/>
    </source>
</evidence>
<name>A0A1I8B402_MELHA</name>
<comment type="similarity">
    <text evidence="1">Belongs to the type-B carboxylesterase/lipase family.</text>
</comment>
<keyword evidence="2" id="KW-1185">Reference proteome</keyword>
<dbReference type="SUPFAM" id="SSF53474">
    <property type="entry name" value="alpha/beta-Hydrolases"/>
    <property type="match status" value="1"/>
</dbReference>
<evidence type="ECO:0000313" key="2">
    <source>
        <dbReference type="Proteomes" id="UP000095281"/>
    </source>
</evidence>
<dbReference type="PANTHER" id="PTHR43918">
    <property type="entry name" value="ACETYLCHOLINESTERASE"/>
    <property type="match status" value="1"/>
</dbReference>
<dbReference type="Proteomes" id="UP000095281">
    <property type="component" value="Unplaced"/>
</dbReference>
<dbReference type="GO" id="GO:0019695">
    <property type="term" value="P:choline metabolic process"/>
    <property type="evidence" value="ECO:0007669"/>
    <property type="project" value="TreeGrafter"/>
</dbReference>
<reference evidence="3" key="1">
    <citation type="submission" date="2016-11" db="UniProtKB">
        <authorList>
            <consortium name="WormBaseParasite"/>
        </authorList>
    </citation>
    <scope>IDENTIFICATION</scope>
</reference>
<dbReference type="Gene3D" id="3.40.50.1820">
    <property type="entry name" value="alpha/beta hydrolase"/>
    <property type="match status" value="1"/>
</dbReference>
<dbReference type="GO" id="GO:0005886">
    <property type="term" value="C:plasma membrane"/>
    <property type="evidence" value="ECO:0007669"/>
    <property type="project" value="TreeGrafter"/>
</dbReference>
<evidence type="ECO:0000313" key="3">
    <source>
        <dbReference type="WBParaSite" id="MhA1_Contig130.frz3.gene27"/>
    </source>
</evidence>
<protein>
    <submittedName>
        <fullName evidence="3">COesterase domain-containing protein</fullName>
    </submittedName>
</protein>
<accession>A0A1I8B402</accession>
<sequence length="260" mass="29640">MAHMFADESIQNVVECLKRVPTAIIQRAGDAVSLSLSLPMDFAFVPIDEDTHFFRGNLFEKLRRKDFKRDVSILVANPWPQWMGAMHGYEIGIYLILCHLMFKLEYVFGLPLRSPHLYDPSELELEVSFSTEIMEFWGNFARTGEPVEFWPKYNRITRKSLVLSEEIARGTSHRIYVDVHGKLCRLLEEAQAVAGISGEQMRICSGDHSITSGELAHMKKDDNEVERNAGISDTFRIPSTKIFISLLIILILAPLRSPVI</sequence>